<reference evidence="2 3" key="1">
    <citation type="journal article" date="2016" name="Nat. Commun.">
        <title>Thousands of microbial genomes shed light on interconnected biogeochemical processes in an aquifer system.</title>
        <authorList>
            <person name="Anantharaman K."/>
            <person name="Brown C.T."/>
            <person name="Hug L.A."/>
            <person name="Sharon I."/>
            <person name="Castelle C.J."/>
            <person name="Probst A.J."/>
            <person name="Thomas B.C."/>
            <person name="Singh A."/>
            <person name="Wilkins M.J."/>
            <person name="Karaoz U."/>
            <person name="Brodie E.L."/>
            <person name="Williams K.H."/>
            <person name="Hubbard S.S."/>
            <person name="Banfield J.F."/>
        </authorList>
    </citation>
    <scope>NUCLEOTIDE SEQUENCE [LARGE SCALE GENOMIC DNA]</scope>
</reference>
<name>A0A1G2IEA6_9BACT</name>
<keyword evidence="1" id="KW-1133">Transmembrane helix</keyword>
<dbReference type="EMBL" id="MHOZ01000026">
    <property type="protein sequence ID" value="OGZ73099.1"/>
    <property type="molecule type" value="Genomic_DNA"/>
</dbReference>
<dbReference type="Proteomes" id="UP000178826">
    <property type="component" value="Unassembled WGS sequence"/>
</dbReference>
<evidence type="ECO:0000313" key="2">
    <source>
        <dbReference type="EMBL" id="OGZ73099.1"/>
    </source>
</evidence>
<evidence type="ECO:0008006" key="4">
    <source>
        <dbReference type="Google" id="ProtNLM"/>
    </source>
</evidence>
<protein>
    <recommendedName>
        <fullName evidence="4">DUF5666 domain-containing protein</fullName>
    </recommendedName>
</protein>
<organism evidence="2 3">
    <name type="scientific">Candidatus Staskawiczbacteria bacterium RIFCSPLOWO2_01_FULL_37_25b</name>
    <dbReference type="NCBI Taxonomy" id="1802213"/>
    <lineage>
        <taxon>Bacteria</taxon>
        <taxon>Candidatus Staskawicziibacteriota</taxon>
    </lineage>
</organism>
<evidence type="ECO:0000256" key="1">
    <source>
        <dbReference type="SAM" id="Phobius"/>
    </source>
</evidence>
<evidence type="ECO:0000313" key="3">
    <source>
        <dbReference type="Proteomes" id="UP000178826"/>
    </source>
</evidence>
<sequence length="137" mass="14635">MNKKILIGIIPIIVALILGGAIGIFFQFQKDAPQVKKSGEVIKSLSSKVVPSIVAFGRVSKIDGRNITLDYNGDNITINIGDDAKIYTSSNQGEGGGQEIISFENIKTGDNLSINLKVLPDGQLQGQSIIILNPVNK</sequence>
<keyword evidence="1" id="KW-0472">Membrane</keyword>
<accession>A0A1G2IEA6</accession>
<keyword evidence="1" id="KW-0812">Transmembrane</keyword>
<comment type="caution">
    <text evidence="2">The sequence shown here is derived from an EMBL/GenBank/DDBJ whole genome shotgun (WGS) entry which is preliminary data.</text>
</comment>
<proteinExistence type="predicted"/>
<dbReference type="AlphaFoldDB" id="A0A1G2IEA6"/>
<gene>
    <name evidence="2" type="ORF">A2998_03345</name>
</gene>
<feature type="transmembrane region" description="Helical" evidence="1">
    <location>
        <begin position="6"/>
        <end position="28"/>
    </location>
</feature>